<sequence>MPWSDPLSAPITLHDGRVLKTLNDAAQLFLRLSETIQRHDWNQYAAELLIDAAKSGKAGDIRAATMQVQRALGREGML</sequence>
<protein>
    <submittedName>
        <fullName evidence="1">Uncharacterized protein</fullName>
    </submittedName>
</protein>
<evidence type="ECO:0000313" key="1">
    <source>
        <dbReference type="EMBL" id="REF83224.1"/>
    </source>
</evidence>
<gene>
    <name evidence="1" type="ORF">DES32_3140</name>
</gene>
<dbReference type="AlphaFoldDB" id="A0A3D9YL13"/>
<dbReference type="OrthoDB" id="8451632at2"/>
<organism evidence="1 2">
    <name type="scientific">Methylovirgula ligni</name>
    <dbReference type="NCBI Taxonomy" id="569860"/>
    <lineage>
        <taxon>Bacteria</taxon>
        <taxon>Pseudomonadati</taxon>
        <taxon>Pseudomonadota</taxon>
        <taxon>Alphaproteobacteria</taxon>
        <taxon>Hyphomicrobiales</taxon>
        <taxon>Beijerinckiaceae</taxon>
        <taxon>Methylovirgula</taxon>
    </lineage>
</organism>
<comment type="caution">
    <text evidence="1">The sequence shown here is derived from an EMBL/GenBank/DDBJ whole genome shotgun (WGS) entry which is preliminary data.</text>
</comment>
<reference evidence="1 2" key="1">
    <citation type="submission" date="2018-08" db="EMBL/GenBank/DDBJ databases">
        <title>Genomic Encyclopedia of Type Strains, Phase IV (KMG-IV): sequencing the most valuable type-strain genomes for metagenomic binning, comparative biology and taxonomic classification.</title>
        <authorList>
            <person name="Goeker M."/>
        </authorList>
    </citation>
    <scope>NUCLEOTIDE SEQUENCE [LARGE SCALE GENOMIC DNA]</scope>
    <source>
        <strain evidence="1 2">BW863</strain>
    </source>
</reference>
<name>A0A3D9YL13_9HYPH</name>
<proteinExistence type="predicted"/>
<evidence type="ECO:0000313" key="2">
    <source>
        <dbReference type="Proteomes" id="UP000256900"/>
    </source>
</evidence>
<dbReference type="RefSeq" id="WP_115837730.1">
    <property type="nucleotide sequence ID" value="NZ_CP025086.1"/>
</dbReference>
<dbReference type="EMBL" id="QUMO01000006">
    <property type="protein sequence ID" value="REF83224.1"/>
    <property type="molecule type" value="Genomic_DNA"/>
</dbReference>
<accession>A0A3D9YL13</accession>
<dbReference type="Proteomes" id="UP000256900">
    <property type="component" value="Unassembled WGS sequence"/>
</dbReference>
<keyword evidence="2" id="KW-1185">Reference proteome</keyword>